<reference evidence="16 17" key="1">
    <citation type="submission" date="2015-08" db="EMBL/GenBank/DDBJ databases">
        <title>The genome of the Asian arowana (Scleropages formosus).</title>
        <authorList>
            <person name="Tan M.H."/>
            <person name="Gan H.M."/>
            <person name="Croft L.J."/>
            <person name="Austin C.M."/>
        </authorList>
    </citation>
    <scope>NUCLEOTIDE SEQUENCE [LARGE SCALE GENOMIC DNA]</scope>
    <source>
        <strain evidence="16">Aro1</strain>
    </source>
</reference>
<comment type="subcellular location">
    <subcellularLocation>
        <location evidence="1">Endoplasmic reticulum membrane</location>
        <topology evidence="1">Single-pass type I membrane protein</topology>
    </subcellularLocation>
    <subcellularLocation>
        <location evidence="2">Nucleus membrane</location>
    </subcellularLocation>
</comment>
<dbReference type="InterPro" id="IPR053891">
    <property type="entry name" value="Shisa_N"/>
</dbReference>
<keyword evidence="4" id="KW-0053">Apoptosis</keyword>
<evidence type="ECO:0000256" key="11">
    <source>
        <dbReference type="ARBA" id="ARBA00040441"/>
    </source>
</evidence>
<keyword evidence="3 14" id="KW-0812">Transmembrane</keyword>
<sequence>MRGSSGAVELESEKVSRLRLMYHICRRISRAPKIRGVIKVEAYIRPRGPRDRLAVPWRAVRCVPRIANQNGPLTAVDRRDLVLSLAVGDGVAKTSFSSLSPRFALWSRVRVEHREGLVFTLTWLVGQGAVPCRALAGDVVRATPVNLCPSLFAADSCKSYTDDKNVYQPSRSCWGFQFCCGTCSNRYCCSDKFKELDDDAQEKCSFTGYMKQSNTAIIASGLFSLAILIILIISCCVCPCCCIYKMCRKPSRPVVTSHTTTVINAPYPQQPVPTQVYQGAPYPSGYQPVPVPVQPAYGSQPMSTVPYPAQPYPSPGYPSQNPGPPPPYQEAGPAYPPAPLPYSQAGYSGGQPSYSLQPPTAPLAETTQPAYNPAYVEPPKTGY</sequence>
<evidence type="ECO:0000256" key="13">
    <source>
        <dbReference type="SAM" id="MobiDB-lite"/>
    </source>
</evidence>
<dbReference type="EMBL" id="JARO02000167">
    <property type="protein sequence ID" value="KPP79612.1"/>
    <property type="molecule type" value="Genomic_DNA"/>
</dbReference>
<evidence type="ECO:0000256" key="5">
    <source>
        <dbReference type="ARBA" id="ARBA00022824"/>
    </source>
</evidence>
<feature type="transmembrane region" description="Helical" evidence="14">
    <location>
        <begin position="217"/>
        <end position="244"/>
    </location>
</feature>
<keyword evidence="6 14" id="KW-1133">Transmembrane helix</keyword>
<evidence type="ECO:0000256" key="9">
    <source>
        <dbReference type="ARBA" id="ARBA00037507"/>
    </source>
</evidence>
<evidence type="ECO:0000256" key="10">
    <source>
        <dbReference type="ARBA" id="ARBA00038108"/>
    </source>
</evidence>
<dbReference type="PANTHER" id="PTHR31395">
    <property type="entry name" value="SHISA"/>
    <property type="match status" value="1"/>
</dbReference>
<evidence type="ECO:0000256" key="14">
    <source>
        <dbReference type="SAM" id="Phobius"/>
    </source>
</evidence>
<evidence type="ECO:0000256" key="6">
    <source>
        <dbReference type="ARBA" id="ARBA00022989"/>
    </source>
</evidence>
<organism evidence="16 17">
    <name type="scientific">Scleropages formosus</name>
    <name type="common">Asian bonytongue</name>
    <name type="synonym">Osteoglossum formosum</name>
    <dbReference type="NCBI Taxonomy" id="113540"/>
    <lineage>
        <taxon>Eukaryota</taxon>
        <taxon>Metazoa</taxon>
        <taxon>Chordata</taxon>
        <taxon>Craniata</taxon>
        <taxon>Vertebrata</taxon>
        <taxon>Euteleostomi</taxon>
        <taxon>Actinopterygii</taxon>
        <taxon>Neopterygii</taxon>
        <taxon>Teleostei</taxon>
        <taxon>Osteoglossocephala</taxon>
        <taxon>Osteoglossomorpha</taxon>
        <taxon>Osteoglossiformes</taxon>
        <taxon>Osteoglossidae</taxon>
        <taxon>Scleropages</taxon>
    </lineage>
</organism>
<gene>
    <name evidence="16" type="ORF">Z043_100799</name>
</gene>
<dbReference type="GO" id="GO:0031965">
    <property type="term" value="C:nuclear membrane"/>
    <property type="evidence" value="ECO:0007669"/>
    <property type="project" value="UniProtKB-SubCell"/>
</dbReference>
<evidence type="ECO:0000259" key="15">
    <source>
        <dbReference type="Pfam" id="PF13908"/>
    </source>
</evidence>
<comment type="caution">
    <text evidence="16">The sequence shown here is derived from an EMBL/GenBank/DDBJ whole genome shotgun (WGS) entry which is preliminary data.</text>
</comment>
<feature type="compositionally biased region" description="Pro residues" evidence="13">
    <location>
        <begin position="308"/>
        <end position="340"/>
    </location>
</feature>
<evidence type="ECO:0000256" key="1">
    <source>
        <dbReference type="ARBA" id="ARBA00004115"/>
    </source>
</evidence>
<evidence type="ECO:0000256" key="3">
    <source>
        <dbReference type="ARBA" id="ARBA00022692"/>
    </source>
</evidence>
<evidence type="ECO:0000313" key="16">
    <source>
        <dbReference type="EMBL" id="KPP79612.1"/>
    </source>
</evidence>
<proteinExistence type="inferred from homology"/>
<dbReference type="GO" id="GO:0006915">
    <property type="term" value="P:apoptotic process"/>
    <property type="evidence" value="ECO:0007669"/>
    <property type="project" value="UniProtKB-KW"/>
</dbReference>
<keyword evidence="8" id="KW-0539">Nucleus</keyword>
<dbReference type="Pfam" id="PF13908">
    <property type="entry name" value="Shisa_N"/>
    <property type="match status" value="1"/>
</dbReference>
<dbReference type="PANTHER" id="PTHR31395:SF14">
    <property type="entry name" value="PROTEIN SHISA-5"/>
    <property type="match status" value="1"/>
</dbReference>
<comment type="function">
    <text evidence="9">Can induce apoptosis in a caspase-dependent manner and plays a role in p53/TP53-dependent apoptosis.</text>
</comment>
<evidence type="ECO:0000313" key="17">
    <source>
        <dbReference type="Proteomes" id="UP000034805"/>
    </source>
</evidence>
<keyword evidence="5" id="KW-0256">Endoplasmic reticulum</keyword>
<dbReference type="GO" id="GO:0005789">
    <property type="term" value="C:endoplasmic reticulum membrane"/>
    <property type="evidence" value="ECO:0007669"/>
    <property type="project" value="UniProtKB-SubCell"/>
</dbReference>
<feature type="region of interest" description="Disordered" evidence="13">
    <location>
        <begin position="308"/>
        <end position="383"/>
    </location>
</feature>
<keyword evidence="7 14" id="KW-0472">Membrane</keyword>
<evidence type="ECO:0000256" key="2">
    <source>
        <dbReference type="ARBA" id="ARBA00004126"/>
    </source>
</evidence>
<dbReference type="Proteomes" id="UP000034805">
    <property type="component" value="Unassembled WGS sequence"/>
</dbReference>
<dbReference type="PRINTS" id="PR01217">
    <property type="entry name" value="PRICHEXTENSN"/>
</dbReference>
<dbReference type="InterPro" id="IPR026910">
    <property type="entry name" value="Shisa"/>
</dbReference>
<name>A0A0P7VSW1_SCLFO</name>
<evidence type="ECO:0000256" key="8">
    <source>
        <dbReference type="ARBA" id="ARBA00023242"/>
    </source>
</evidence>
<dbReference type="AlphaFoldDB" id="A0A0P7VSW1"/>
<feature type="domain" description="Shisa N-terminal" evidence="15">
    <location>
        <begin position="155"/>
        <end position="205"/>
    </location>
</feature>
<comment type="similarity">
    <text evidence="10">Belongs to the shisa family.</text>
</comment>
<evidence type="ECO:0000256" key="7">
    <source>
        <dbReference type="ARBA" id="ARBA00023136"/>
    </source>
</evidence>
<evidence type="ECO:0000256" key="12">
    <source>
        <dbReference type="ARBA" id="ARBA00041983"/>
    </source>
</evidence>
<protein>
    <recommendedName>
        <fullName evidence="11">Protein shisa-5</fullName>
    </recommendedName>
    <alternativeName>
        <fullName evidence="12">Scotin</fullName>
    </alternativeName>
</protein>
<accession>A0A0P7VSW1</accession>
<evidence type="ECO:0000256" key="4">
    <source>
        <dbReference type="ARBA" id="ARBA00022703"/>
    </source>
</evidence>